<dbReference type="SUPFAM" id="SSF52540">
    <property type="entry name" value="P-loop containing nucleoside triphosphate hydrolases"/>
    <property type="match status" value="1"/>
</dbReference>
<dbReference type="Pfam" id="PF25872">
    <property type="entry name" value="HTH_77"/>
    <property type="match status" value="1"/>
</dbReference>
<organism evidence="5 6">
    <name type="scientific">Prauserella muralis</name>
    <dbReference type="NCBI Taxonomy" id="588067"/>
    <lineage>
        <taxon>Bacteria</taxon>
        <taxon>Bacillati</taxon>
        <taxon>Actinomycetota</taxon>
        <taxon>Actinomycetes</taxon>
        <taxon>Pseudonocardiales</taxon>
        <taxon>Pseudonocardiaceae</taxon>
        <taxon>Prauserella</taxon>
    </lineage>
</organism>
<dbReference type="InterPro" id="IPR016032">
    <property type="entry name" value="Sig_transdc_resp-reg_C-effctor"/>
</dbReference>
<dbReference type="InterPro" id="IPR001867">
    <property type="entry name" value="OmpR/PhoB-type_DNA-bd"/>
</dbReference>
<dbReference type="PANTHER" id="PTHR47691">
    <property type="entry name" value="REGULATOR-RELATED"/>
    <property type="match status" value="1"/>
</dbReference>
<comment type="caution">
    <text evidence="5">The sequence shown here is derived from an EMBL/GenBank/DDBJ whole genome shotgun (WGS) entry which is preliminary data.</text>
</comment>
<reference evidence="5 6" key="1">
    <citation type="submission" date="2016-07" db="EMBL/GenBank/DDBJ databases">
        <title>Draft genome sequence of Prauserella muralis DSM 45305, isolated from a mould-covered wall in an indoor environment.</title>
        <authorList>
            <person name="Ruckert C."/>
            <person name="Albersmeier A."/>
            <person name="Jiang C.-L."/>
            <person name="Jiang Y."/>
            <person name="Kalinowski J."/>
            <person name="Schneider O."/>
            <person name="Winkler A."/>
            <person name="Zotchev S.B."/>
        </authorList>
    </citation>
    <scope>NUCLEOTIDE SEQUENCE [LARGE SCALE GENOMIC DNA]</scope>
    <source>
        <strain evidence="5 6">DSM 45305</strain>
    </source>
</reference>
<dbReference type="InterPro" id="IPR011990">
    <property type="entry name" value="TPR-like_helical_dom_sf"/>
</dbReference>
<feature type="DNA-binding region" description="OmpR/PhoB-type" evidence="3">
    <location>
        <begin position="1"/>
        <end position="90"/>
    </location>
</feature>
<dbReference type="SUPFAM" id="SSF48452">
    <property type="entry name" value="TPR-like"/>
    <property type="match status" value="2"/>
</dbReference>
<dbReference type="OrthoDB" id="9812579at2"/>
<sequence>MLIGMLGPFEVRTDDGGIADVPGARLRALLAALALDPGHVVPKSALIDWIWGGHPPADAANALQRLVSRLRKALPDGLVEGHPEGYRLRVDPGAVDAVRFEHLVGQARRDDGPRRVRTLREALTLWRGAAMQDVGLQDSAAFDAAVTRLERLRLTALEDRFDAEIALGHGAELIPELTDLVAAHPVRERLCAALMRALAEAGRDNEALLVYERTREALADALGADPSPELSALHVALLRGEVGRRERARKTNLRAELSSFVGRDADVAEVRRLITQNRLTTLIGPGGSGKTRLAVETARTLLDDVPDGAWLVELAPIGPDGDVAQPTLTALGLRDTLLGDAPSAEPADRLVAAIGEREALLILDNCEHVIESAAAFAHRVLGECRRLRILATSREPLGITGETLWPVVPLALPDGDAGPGDVESVPALRLLRDRASAVRKDFAVDAGTVRTMVHICRALDGMPLAIELAAARLRTMSVGQLADRLDDRFRLLTGGSRTALPRHKTLRAMVDWSWELLTDAERTVLRRLSVFSGGASLEAAERVCAGDTVEPGQVLELLTTLAEKSLLVVAGEGAPRYRMLGTIAEYAAQRLAEAGEGESARQAHLAYITELAETAEPHLRRAEQLAWLTTLTSEHDNISAAMRGALAAGDAHGAMRLAAAAGWYWWLSGHKAEGSELMIAATETPGEVPDHIRAMVYLLVVGFLTAGRGSDERQAADLIHRTYELATSIQAPDPMLGLIGPLEHMLRGSDPVRAWEPVLDNEHPWARALARLHLGRSRILFGQSGPEADACLEQALAEFRALGERFGISFALTELAGSRAMRGEFAAACEYYEQAITVVQEAGSLEDTIRLRSGQAPLYWLLGDEQACAAALAEADRHAERVTWPDALVELALAKAEIARWAGDAGEARRQLDVATTMLGDKAQRPNIQVLLHDQLGYLADDLDEVREHRRAACRAAAEVGYPPGTARVLVGVADLALRRGQYEQAARLLAASTAVAGQPDRCIPDTDRIEQAARDRLGDAGFAEAAREGTETSWEQLVEVTLAW</sequence>
<dbReference type="EMBL" id="MASW01000002">
    <property type="protein sequence ID" value="PXY28298.1"/>
    <property type="molecule type" value="Genomic_DNA"/>
</dbReference>
<evidence type="ECO:0000256" key="3">
    <source>
        <dbReference type="PROSITE-ProRule" id="PRU01091"/>
    </source>
</evidence>
<dbReference type="GO" id="GO:0003677">
    <property type="term" value="F:DNA binding"/>
    <property type="evidence" value="ECO:0007669"/>
    <property type="project" value="UniProtKB-UniRule"/>
</dbReference>
<dbReference type="SUPFAM" id="SSF46894">
    <property type="entry name" value="C-terminal effector domain of the bipartite response regulators"/>
    <property type="match status" value="1"/>
</dbReference>
<dbReference type="PANTHER" id="PTHR47691:SF3">
    <property type="entry name" value="HTH-TYPE TRANSCRIPTIONAL REGULATOR RV0890C-RELATED"/>
    <property type="match status" value="1"/>
</dbReference>
<dbReference type="Gene3D" id="1.25.40.10">
    <property type="entry name" value="Tetratricopeptide repeat domain"/>
    <property type="match status" value="2"/>
</dbReference>
<evidence type="ECO:0000256" key="1">
    <source>
        <dbReference type="ARBA" id="ARBA00005820"/>
    </source>
</evidence>
<dbReference type="Pfam" id="PF00486">
    <property type="entry name" value="Trans_reg_C"/>
    <property type="match status" value="1"/>
</dbReference>
<evidence type="ECO:0000313" key="6">
    <source>
        <dbReference type="Proteomes" id="UP000249915"/>
    </source>
</evidence>
<comment type="similarity">
    <text evidence="1">Belongs to the AfsR/DnrI/RedD regulatory family.</text>
</comment>
<dbReference type="PROSITE" id="PS51755">
    <property type="entry name" value="OMPR_PHOB"/>
    <property type="match status" value="1"/>
</dbReference>
<keyword evidence="6" id="KW-1185">Reference proteome</keyword>
<dbReference type="GO" id="GO:0000160">
    <property type="term" value="P:phosphorelay signal transduction system"/>
    <property type="evidence" value="ECO:0007669"/>
    <property type="project" value="InterPro"/>
</dbReference>
<dbReference type="SMART" id="SM00862">
    <property type="entry name" value="Trans_reg_C"/>
    <property type="match status" value="1"/>
</dbReference>
<name>A0A2V4B4J5_9PSEU</name>
<dbReference type="AlphaFoldDB" id="A0A2V4B4J5"/>
<gene>
    <name evidence="5" type="ORF">BAY60_10365</name>
</gene>
<dbReference type="Pfam" id="PF03704">
    <property type="entry name" value="BTAD"/>
    <property type="match status" value="1"/>
</dbReference>
<feature type="domain" description="OmpR/PhoB-type" evidence="4">
    <location>
        <begin position="1"/>
        <end position="90"/>
    </location>
</feature>
<dbReference type="Gene3D" id="1.10.10.10">
    <property type="entry name" value="Winged helix-like DNA-binding domain superfamily/Winged helix DNA-binding domain"/>
    <property type="match status" value="1"/>
</dbReference>
<evidence type="ECO:0000313" key="5">
    <source>
        <dbReference type="EMBL" id="PXY28298.1"/>
    </source>
</evidence>
<dbReference type="InterPro" id="IPR005158">
    <property type="entry name" value="BTAD"/>
</dbReference>
<dbReference type="Proteomes" id="UP000249915">
    <property type="component" value="Unassembled WGS sequence"/>
</dbReference>
<dbReference type="InterPro" id="IPR058852">
    <property type="entry name" value="HTH_77"/>
</dbReference>
<proteinExistence type="inferred from homology"/>
<accession>A0A2V4B4J5</accession>
<evidence type="ECO:0000256" key="2">
    <source>
        <dbReference type="ARBA" id="ARBA00023125"/>
    </source>
</evidence>
<dbReference type="InterPro" id="IPR027417">
    <property type="entry name" value="P-loop_NTPase"/>
</dbReference>
<dbReference type="CDD" id="cd15831">
    <property type="entry name" value="BTAD"/>
    <property type="match status" value="1"/>
</dbReference>
<dbReference type="InterPro" id="IPR036388">
    <property type="entry name" value="WH-like_DNA-bd_sf"/>
</dbReference>
<evidence type="ECO:0000259" key="4">
    <source>
        <dbReference type="PROSITE" id="PS51755"/>
    </source>
</evidence>
<dbReference type="SMART" id="SM01043">
    <property type="entry name" value="BTAD"/>
    <property type="match status" value="1"/>
</dbReference>
<protein>
    <submittedName>
        <fullName evidence="5">SARP family transcriptional regulator</fullName>
    </submittedName>
</protein>
<keyword evidence="2 3" id="KW-0238">DNA-binding</keyword>
<dbReference type="GO" id="GO:0006355">
    <property type="term" value="P:regulation of DNA-templated transcription"/>
    <property type="evidence" value="ECO:0007669"/>
    <property type="project" value="InterPro"/>
</dbReference>